<feature type="repeat" description="TPR" evidence="12">
    <location>
        <begin position="309"/>
        <end position="342"/>
    </location>
</feature>
<evidence type="ECO:0000256" key="9">
    <source>
        <dbReference type="ARBA" id="ARBA00022737"/>
    </source>
</evidence>
<evidence type="ECO:0000256" key="4">
    <source>
        <dbReference type="ARBA" id="ARBA00005386"/>
    </source>
</evidence>
<dbReference type="PROSITE" id="PS50293">
    <property type="entry name" value="TPR_REGION"/>
    <property type="match status" value="5"/>
</dbReference>
<dbReference type="SMART" id="SM00028">
    <property type="entry name" value="TPR"/>
    <property type="match status" value="11"/>
</dbReference>
<protein>
    <recommendedName>
        <fullName evidence="5">protein O-GlcNAc transferase</fullName>
        <ecNumber evidence="5">2.4.1.255</ecNumber>
    </recommendedName>
</protein>
<dbReference type="GO" id="GO:0097363">
    <property type="term" value="F:protein O-acetylglucosaminyltransferase activity"/>
    <property type="evidence" value="ECO:0007669"/>
    <property type="project" value="UniProtKB-EC"/>
</dbReference>
<dbReference type="Pfam" id="PF13414">
    <property type="entry name" value="TPR_11"/>
    <property type="match status" value="4"/>
</dbReference>
<dbReference type="EC" id="2.4.1.255" evidence="5"/>
<keyword evidence="9" id="KW-0677">Repeat</keyword>
<evidence type="ECO:0000256" key="5">
    <source>
        <dbReference type="ARBA" id="ARBA00011970"/>
    </source>
</evidence>
<reference evidence="14" key="1">
    <citation type="submission" date="2012-09" db="EMBL/GenBank/DDBJ databases">
        <authorList>
            <person name="Martin A.A."/>
        </authorList>
    </citation>
    <scope>NUCLEOTIDE SEQUENCE</scope>
</reference>
<dbReference type="FunFam" id="1.25.40.10:FF:000019">
    <property type="entry name" value="UDP-N-acetylglucosamine--peptide N-acetylglucosaminyltransferase 110 kDa subunit"/>
    <property type="match status" value="1"/>
</dbReference>
<feature type="repeat" description="TPR" evidence="12">
    <location>
        <begin position="411"/>
        <end position="444"/>
    </location>
</feature>
<evidence type="ECO:0000313" key="14">
    <source>
        <dbReference type="Proteomes" id="UP000035642"/>
    </source>
</evidence>
<comment type="subcellular location">
    <subcellularLocation>
        <location evidence="2">Cytoplasm</location>
    </subcellularLocation>
    <subcellularLocation>
        <location evidence="1">Nucleus</location>
    </subcellularLocation>
</comment>
<proteinExistence type="inferred from homology"/>
<dbReference type="Pfam" id="PF13374">
    <property type="entry name" value="TPR_10"/>
    <property type="match status" value="1"/>
</dbReference>
<feature type="repeat" description="TPR" evidence="12">
    <location>
        <begin position="113"/>
        <end position="146"/>
    </location>
</feature>
<evidence type="ECO:0000256" key="10">
    <source>
        <dbReference type="ARBA" id="ARBA00022803"/>
    </source>
</evidence>
<feature type="repeat" description="TPR" evidence="12">
    <location>
        <begin position="181"/>
        <end position="214"/>
    </location>
</feature>
<feature type="repeat" description="TPR" evidence="12">
    <location>
        <begin position="79"/>
        <end position="112"/>
    </location>
</feature>
<dbReference type="WBParaSite" id="ACAC_0000080401-mRNA-1">
    <property type="protein sequence ID" value="ACAC_0000080401-mRNA-1"/>
    <property type="gene ID" value="ACAC_0000080401"/>
</dbReference>
<dbReference type="PANTHER" id="PTHR44366">
    <property type="entry name" value="UDP-N-ACETYLGLUCOSAMINE--PEPTIDE N-ACETYLGLUCOSAMINYLTRANSFERASE 110 KDA SUBUNIT"/>
    <property type="match status" value="1"/>
</dbReference>
<dbReference type="InterPro" id="IPR037919">
    <property type="entry name" value="OGT"/>
</dbReference>
<dbReference type="Pfam" id="PF00515">
    <property type="entry name" value="TPR_1"/>
    <property type="match status" value="1"/>
</dbReference>
<keyword evidence="7" id="KW-0328">Glycosyltransferase</keyword>
<organism evidence="14 15">
    <name type="scientific">Angiostrongylus cantonensis</name>
    <name type="common">Rat lungworm</name>
    <dbReference type="NCBI Taxonomy" id="6313"/>
    <lineage>
        <taxon>Eukaryota</taxon>
        <taxon>Metazoa</taxon>
        <taxon>Ecdysozoa</taxon>
        <taxon>Nematoda</taxon>
        <taxon>Chromadorea</taxon>
        <taxon>Rhabditida</taxon>
        <taxon>Rhabditina</taxon>
        <taxon>Rhabditomorpha</taxon>
        <taxon>Strongyloidea</taxon>
        <taxon>Metastrongylidae</taxon>
        <taxon>Angiostrongylus</taxon>
    </lineage>
</organism>
<evidence type="ECO:0000256" key="12">
    <source>
        <dbReference type="PROSITE-ProRule" id="PRU00339"/>
    </source>
</evidence>
<dbReference type="UniPathway" id="UPA00378"/>
<feature type="domain" description="O-GlcNAc transferase C-terminal" evidence="13">
    <location>
        <begin position="714"/>
        <end position="904"/>
    </location>
</feature>
<comment type="similarity">
    <text evidence="4">Belongs to the glycosyltransferase 41 family. O-GlcNAc transferase subfamily.</text>
</comment>
<dbReference type="PROSITE" id="PS50005">
    <property type="entry name" value="TPR"/>
    <property type="match status" value="8"/>
</dbReference>
<dbReference type="GO" id="GO:0005634">
    <property type="term" value="C:nucleus"/>
    <property type="evidence" value="ECO:0007669"/>
    <property type="project" value="UniProtKB-SubCell"/>
</dbReference>
<comment type="pathway">
    <text evidence="3">Protein modification; protein glycosylation.</text>
</comment>
<feature type="repeat" description="TPR" evidence="12">
    <location>
        <begin position="275"/>
        <end position="308"/>
    </location>
</feature>
<dbReference type="Gene3D" id="3.40.50.2000">
    <property type="entry name" value="Glycogen Phosphorylase B"/>
    <property type="match status" value="1"/>
</dbReference>
<dbReference type="GO" id="GO:0005737">
    <property type="term" value="C:cytoplasm"/>
    <property type="evidence" value="ECO:0007669"/>
    <property type="project" value="UniProtKB-SubCell"/>
</dbReference>
<dbReference type="GO" id="GO:0006493">
    <property type="term" value="P:protein O-linked glycosylation"/>
    <property type="evidence" value="ECO:0007669"/>
    <property type="project" value="InterPro"/>
</dbReference>
<accession>A0A158P6B3</accession>
<keyword evidence="10 12" id="KW-0802">TPR repeat</keyword>
<dbReference type="SUPFAM" id="SSF48452">
    <property type="entry name" value="TPR-like"/>
    <property type="match status" value="3"/>
</dbReference>
<evidence type="ECO:0000256" key="11">
    <source>
        <dbReference type="ARBA" id="ARBA00023242"/>
    </source>
</evidence>
<dbReference type="InterPro" id="IPR011990">
    <property type="entry name" value="TPR-like_helical_dom_sf"/>
</dbReference>
<dbReference type="Pfam" id="PF13181">
    <property type="entry name" value="TPR_8"/>
    <property type="match status" value="1"/>
</dbReference>
<evidence type="ECO:0000256" key="2">
    <source>
        <dbReference type="ARBA" id="ARBA00004496"/>
    </source>
</evidence>
<dbReference type="FunFam" id="3.40.50.11380:FF:000001">
    <property type="entry name" value="UDP-N-acetylglucosamine--peptide N-acetylglucosaminyltransferase 110 kDa subunit"/>
    <property type="match status" value="1"/>
</dbReference>
<reference evidence="15" key="2">
    <citation type="submission" date="2016-04" db="UniProtKB">
        <authorList>
            <consortium name="WormBaseParasite"/>
        </authorList>
    </citation>
    <scope>IDENTIFICATION</scope>
</reference>
<name>A0A158P6B3_ANGCA</name>
<dbReference type="InterPro" id="IPR029489">
    <property type="entry name" value="OGT/SEC/SPY_C"/>
</dbReference>
<dbReference type="Proteomes" id="UP000035642">
    <property type="component" value="Unassembled WGS sequence"/>
</dbReference>
<dbReference type="Gene3D" id="3.30.720.150">
    <property type="match status" value="1"/>
</dbReference>
<feature type="domain" description="O-GlcNAc transferase C-terminal" evidence="13">
    <location>
        <begin position="458"/>
        <end position="709"/>
    </location>
</feature>
<dbReference type="AlphaFoldDB" id="A0A158P6B3"/>
<feature type="repeat" description="TPR" evidence="12">
    <location>
        <begin position="343"/>
        <end position="376"/>
    </location>
</feature>
<evidence type="ECO:0000256" key="8">
    <source>
        <dbReference type="ARBA" id="ARBA00022679"/>
    </source>
</evidence>
<evidence type="ECO:0000256" key="7">
    <source>
        <dbReference type="ARBA" id="ARBA00022676"/>
    </source>
</evidence>
<evidence type="ECO:0000259" key="13">
    <source>
        <dbReference type="Pfam" id="PF13844"/>
    </source>
</evidence>
<dbReference type="Gene3D" id="1.25.40.10">
    <property type="entry name" value="Tetratricopeptide repeat domain"/>
    <property type="match status" value="6"/>
</dbReference>
<dbReference type="InterPro" id="IPR019734">
    <property type="entry name" value="TPR_rpt"/>
</dbReference>
<dbReference type="Gene3D" id="3.40.50.11380">
    <property type="match status" value="1"/>
</dbReference>
<sequence>SVVTDWQPSTIAAITEKAHRLYQAGDYANAERHCLMIYQQDRTNVSVLLLLSSIHFQLKNLEKSKQFSTMAIQANNQCAEAYSNLGNVFKERGELAEALENYKYAVRLKPDFIDGYINLAAALVAGGDLDQAVAAYLSALNYNPELYCVRSDLGNLLKAMGRLEDAKICYLKAIETQPQFAVAWSNLGCVFNAQGEIWLAIHHFEKAVQLDPNFLDAYINLGNVLKESTFDFNVIIFTGVESGFESCCRSRKSCFLIDLAIDTYRRAIELQPNFPDAYCNLANALKEKGLVQEAENAYMTALGLCPTHADSQNNLANIKREQGKIEEATRLYLKALEIYPEFAAAHSNLASILQQQGKLQEAILHYKEAIRIAPTFADAYSNMGNTLKEMGDAANAMQCYTRAIQINPAFADAHSNLASIHKDSGNIPEAIQSYSTALKLKPDFPDAFCNLAHCLQIICDWTDYDNRMKRLVAIVDDQLNKKRLPSIHPHHSMLYPLTHQTRIAIAAKHAQLCTEKVAMLNHPPFNYPDRLSVRNGTSRLRIGYVSSDFGNHPTSHLMQSIPGMHDRSKVEVFCYALSANDGTNFRQKLMNEAEHFVDLSQITCNGKAADRINQDGIHILINMNGYTKGARNEIFALRPAPIQVMWLGYPGTSGAPFMDYIITDAVTSPMRLANAYSEKLAYMPHTFFIGDHAQMLKHLTERVILKVHTVRETEVIYGPAKEKIKTEVVVSVVEVPTTEPLKQMIGGGLIASSVVDGVHVHNGLTQIQMHHKAATGEEVPQSLLLTSRQQYNLPEDAIVFCNFNQLYKIDPPALDMWIEILKRVPHSVLWLLRFPFHGEAHVHKYCADRDIDVKRIVFSHVAAKEEHVRRGQLADVCLDTPLCNGHTTGMDILWTGTPMVTMPCMFFHDYIYIYIYIY</sequence>
<evidence type="ECO:0000256" key="1">
    <source>
        <dbReference type="ARBA" id="ARBA00004123"/>
    </source>
</evidence>
<keyword evidence="6" id="KW-0963">Cytoplasm</keyword>
<evidence type="ECO:0000256" key="6">
    <source>
        <dbReference type="ARBA" id="ARBA00022490"/>
    </source>
</evidence>
<keyword evidence="11" id="KW-0539">Nucleus</keyword>
<dbReference type="PANTHER" id="PTHR44366:SF1">
    <property type="entry name" value="UDP-N-ACETYLGLUCOSAMINE--PEPTIDE N-ACETYLGLUCOSAMINYLTRANSFERASE 110 KDA SUBUNIT"/>
    <property type="match status" value="1"/>
</dbReference>
<feature type="repeat" description="TPR" evidence="12">
    <location>
        <begin position="377"/>
        <end position="410"/>
    </location>
</feature>
<evidence type="ECO:0000313" key="15">
    <source>
        <dbReference type="WBParaSite" id="ACAC_0000080401-mRNA-1"/>
    </source>
</evidence>
<keyword evidence="8" id="KW-0808">Transferase</keyword>
<dbReference type="STRING" id="6313.A0A158P6B3"/>
<evidence type="ECO:0000256" key="3">
    <source>
        <dbReference type="ARBA" id="ARBA00004922"/>
    </source>
</evidence>
<keyword evidence="14" id="KW-1185">Reference proteome</keyword>
<dbReference type="FunFam" id="1.25.40.10:FF:000013">
    <property type="entry name" value="UDP-N-acetylglucosamine--peptide N-acetylglucosaminyltransferase 110 kDa subunit"/>
    <property type="match status" value="1"/>
</dbReference>
<dbReference type="Pfam" id="PF13844">
    <property type="entry name" value="Glyco_transf_41"/>
    <property type="match status" value="2"/>
</dbReference>